<dbReference type="GO" id="GO:0005783">
    <property type="term" value="C:endoplasmic reticulum"/>
    <property type="evidence" value="ECO:0007669"/>
    <property type="project" value="UniProtKB-SubCell"/>
</dbReference>
<dbReference type="VEuPathDB" id="FungiDB:SPPG_03238"/>
<dbReference type="EMBL" id="KQ257454">
    <property type="protein sequence ID" value="KND01433.1"/>
    <property type="molecule type" value="Genomic_DNA"/>
</dbReference>
<evidence type="ECO:0000256" key="4">
    <source>
        <dbReference type="ARBA" id="ARBA00024804"/>
    </source>
</evidence>
<evidence type="ECO:0000259" key="8">
    <source>
        <dbReference type="Pfam" id="PF04101"/>
    </source>
</evidence>
<evidence type="ECO:0000256" key="5">
    <source>
        <dbReference type="ARBA" id="ARBA00032061"/>
    </source>
</evidence>
<name>A0A0L0HK73_SPIPD</name>
<evidence type="ECO:0000256" key="2">
    <source>
        <dbReference type="ARBA" id="ARBA00012614"/>
    </source>
</evidence>
<comment type="similarity">
    <text evidence="7">Belongs to the glycosyltransferase 28 family.</text>
</comment>
<dbReference type="Gene3D" id="3.40.50.2000">
    <property type="entry name" value="Glycogen Phosphorylase B"/>
    <property type="match status" value="1"/>
</dbReference>
<dbReference type="InterPro" id="IPR053205">
    <property type="entry name" value="GHMP_kinase_L-arabinokinase"/>
</dbReference>
<dbReference type="InterPro" id="IPR007235">
    <property type="entry name" value="Glyco_trans_28_C"/>
</dbReference>
<comment type="subunit">
    <text evidence="1 7">Heterodimer with ALG14 to form a functional enzyme.</text>
</comment>
<keyword evidence="7" id="KW-0808">Transferase</keyword>
<evidence type="ECO:0000313" key="9">
    <source>
        <dbReference type="EMBL" id="KND01433.1"/>
    </source>
</evidence>
<dbReference type="STRING" id="645134.A0A0L0HK73"/>
<dbReference type="PANTHER" id="PTHR38134">
    <property type="entry name" value="SLR1395 PROTEIN"/>
    <property type="match status" value="1"/>
</dbReference>
<reference evidence="9 10" key="1">
    <citation type="submission" date="2009-08" db="EMBL/GenBank/DDBJ databases">
        <title>The Genome Sequence of Spizellomyces punctatus strain DAOM BR117.</title>
        <authorList>
            <consortium name="The Broad Institute Genome Sequencing Platform"/>
            <person name="Russ C."/>
            <person name="Cuomo C."/>
            <person name="Shea T."/>
            <person name="Young S.K."/>
            <person name="Zeng Q."/>
            <person name="Koehrsen M."/>
            <person name="Haas B."/>
            <person name="Borodovsky M."/>
            <person name="Guigo R."/>
            <person name="Alvarado L."/>
            <person name="Berlin A."/>
            <person name="Bochicchio J."/>
            <person name="Borenstein D."/>
            <person name="Chapman S."/>
            <person name="Chen Z."/>
            <person name="Engels R."/>
            <person name="Freedman E."/>
            <person name="Gellesch M."/>
            <person name="Goldberg J."/>
            <person name="Griggs A."/>
            <person name="Gujja S."/>
            <person name="Heiman D."/>
            <person name="Hepburn T."/>
            <person name="Howarth C."/>
            <person name="Jen D."/>
            <person name="Larson L."/>
            <person name="Lewis B."/>
            <person name="Mehta T."/>
            <person name="Park D."/>
            <person name="Pearson M."/>
            <person name="Roberts A."/>
            <person name="Saif S."/>
            <person name="Shenoy N."/>
            <person name="Sisk P."/>
            <person name="Stolte C."/>
            <person name="Sykes S."/>
            <person name="Thomson T."/>
            <person name="Walk T."/>
            <person name="White J."/>
            <person name="Yandava C."/>
            <person name="Burger G."/>
            <person name="Gray M.W."/>
            <person name="Holland P.W.H."/>
            <person name="King N."/>
            <person name="Lang F.B.F."/>
            <person name="Roger A.J."/>
            <person name="Ruiz-Trillo I."/>
            <person name="Lander E."/>
            <person name="Nusbaum C."/>
        </authorList>
    </citation>
    <scope>NUCLEOTIDE SEQUENCE [LARGE SCALE GENOMIC DNA]</scope>
    <source>
        <strain evidence="9 10">DAOM BR117</strain>
    </source>
</reference>
<keyword evidence="7" id="KW-0328">Glycosyltransferase</keyword>
<dbReference type="EC" id="2.4.1.141" evidence="2 7"/>
<dbReference type="SUPFAM" id="SSF53756">
    <property type="entry name" value="UDP-Glycosyltransferase/glycogen phosphorylase"/>
    <property type="match status" value="1"/>
</dbReference>
<evidence type="ECO:0000256" key="7">
    <source>
        <dbReference type="RuleBase" id="RU362128"/>
    </source>
</evidence>
<comment type="subcellular location">
    <subcellularLocation>
        <location evidence="7">Endoplasmic reticulum</location>
    </subcellularLocation>
</comment>
<proteinExistence type="inferred from homology"/>
<dbReference type="PANTHER" id="PTHR38134:SF2">
    <property type="entry name" value="GALACTOKINASE"/>
    <property type="match status" value="1"/>
</dbReference>
<evidence type="ECO:0000256" key="1">
    <source>
        <dbReference type="ARBA" id="ARBA00011198"/>
    </source>
</evidence>
<evidence type="ECO:0000256" key="6">
    <source>
        <dbReference type="ARBA" id="ARBA00048184"/>
    </source>
</evidence>
<dbReference type="OrthoDB" id="1684102at2759"/>
<comment type="catalytic activity">
    <reaction evidence="6">
        <text>an N-acetyl-alpha-D-glucosaminyl-diphospho-di-trans,poly-cis-dolichol + UDP-N-acetyl-alpha-D-glucosamine = an N,N'-diacetylchitobiosyl-diphospho-di-trans,poly-cis-dolichol + UDP + H(+)</text>
        <dbReference type="Rhea" id="RHEA:23380"/>
        <dbReference type="Rhea" id="RHEA-COMP:19507"/>
        <dbReference type="Rhea" id="RHEA-COMP:19510"/>
        <dbReference type="ChEBI" id="CHEBI:15378"/>
        <dbReference type="ChEBI" id="CHEBI:57269"/>
        <dbReference type="ChEBI" id="CHEBI:57705"/>
        <dbReference type="ChEBI" id="CHEBI:58223"/>
        <dbReference type="ChEBI" id="CHEBI:58427"/>
        <dbReference type="EC" id="2.4.1.141"/>
    </reaction>
</comment>
<evidence type="ECO:0000313" key="10">
    <source>
        <dbReference type="Proteomes" id="UP000053201"/>
    </source>
</evidence>
<dbReference type="GO" id="GO:0004577">
    <property type="term" value="F:N-acetylglucosaminyldiphosphodolichol N-acetylglucosaminyltransferase activity"/>
    <property type="evidence" value="ECO:0007669"/>
    <property type="project" value="UniProtKB-EC"/>
</dbReference>
<gene>
    <name evidence="7" type="primary">ALG13</name>
    <name evidence="9" type="ORF">SPPG_03238</name>
</gene>
<dbReference type="OMA" id="SNFGWDF"/>
<feature type="domain" description="Glycosyl transferase family 28 C-terminal" evidence="8">
    <location>
        <begin position="274"/>
        <end position="311"/>
    </location>
</feature>
<evidence type="ECO:0000256" key="3">
    <source>
        <dbReference type="ARBA" id="ARBA00017468"/>
    </source>
</evidence>
<comment type="function">
    <text evidence="4 7">Involved in protein N-glycosylation. Essential for the second step of the dolichol-linked oligosaccharide pathway.</text>
</comment>
<dbReference type="eggNOG" id="KOG0631">
    <property type="taxonomic scope" value="Eukaryota"/>
</dbReference>
<dbReference type="AlphaFoldDB" id="A0A0L0HK73"/>
<dbReference type="Proteomes" id="UP000053201">
    <property type="component" value="Unassembled WGS sequence"/>
</dbReference>
<organism evidence="9 10">
    <name type="scientific">Spizellomyces punctatus (strain DAOM BR117)</name>
    <dbReference type="NCBI Taxonomy" id="645134"/>
    <lineage>
        <taxon>Eukaryota</taxon>
        <taxon>Fungi</taxon>
        <taxon>Fungi incertae sedis</taxon>
        <taxon>Chytridiomycota</taxon>
        <taxon>Chytridiomycota incertae sedis</taxon>
        <taxon>Chytridiomycetes</taxon>
        <taxon>Spizellomycetales</taxon>
        <taxon>Spizellomycetaceae</taxon>
        <taxon>Spizellomyces</taxon>
    </lineage>
</organism>
<dbReference type="Pfam" id="PF04101">
    <property type="entry name" value="Glyco_tran_28_C"/>
    <property type="match status" value="1"/>
</dbReference>
<dbReference type="GeneID" id="27686770"/>
<sequence length="391" mass="44003">MGNLTRPLRIAFYVSGHGFGHATRATVTIKALLCKGHAVIITTSAPRFIFDDLLTTYPQCTVRNIATLDPGVIQKDPVTVDVEKTMVQLRSFLDGMNDVASQEAAWMAEAKLDIVCLDAPFLPARVAKQVGIPTVMITNFTFDAIFDAIAKRPSDKELVRRCKEMYNDTQYLIRIPGYINIPAFEDEADQRNVLDVPLIVRKFRQSRASIREKLDIPLDSHCVLITFGGFELPGSAWTAENVLPEGWYGIAACPFTDRDVRGRLRRIRAETWYMPDLINAVDVVVGKCGYGTCSEVVAHQVPLVYVPRSGFAEEQGLIENMMRPYGYAVEMPQQDFYRGHWTPHILRARQMKEDHPPPSYIRDDGEAMASEYIIGIGLQNAMRNNGPYVER</sequence>
<keyword evidence="10" id="KW-1185">Reference proteome</keyword>
<keyword evidence="7" id="KW-0256">Endoplasmic reticulum</keyword>
<protein>
    <recommendedName>
        <fullName evidence="3 7">UDP-N-acetylglucosamine transferase subunit ALG13</fullName>
        <ecNumber evidence="2 7">2.4.1.141</ecNumber>
    </recommendedName>
    <alternativeName>
        <fullName evidence="5 7">Asparagine-linked glycosylation protein 13</fullName>
    </alternativeName>
</protein>
<dbReference type="RefSeq" id="XP_016609472.1">
    <property type="nucleotide sequence ID" value="XM_016751512.1"/>
</dbReference>
<dbReference type="InParanoid" id="A0A0L0HK73"/>
<accession>A0A0L0HK73</accession>